<organism evidence="1 2">
    <name type="scientific">Candidatus Aeolococcus gillhamiae</name>
    <dbReference type="NCBI Taxonomy" id="3127015"/>
    <lineage>
        <taxon>Bacteria</taxon>
        <taxon>Bacillati</taxon>
        <taxon>Candidatus Dormiibacterota</taxon>
        <taxon>Candidatus Dormibacteria</taxon>
        <taxon>Candidatus Aeolococcales</taxon>
        <taxon>Candidatus Aeolococcaceae</taxon>
        <taxon>Candidatus Aeolococcus</taxon>
    </lineage>
</organism>
<dbReference type="Proteomes" id="UP000248724">
    <property type="component" value="Unassembled WGS sequence"/>
</dbReference>
<dbReference type="InterPro" id="IPR044894">
    <property type="entry name" value="TubC_N_sf"/>
</dbReference>
<comment type="caution">
    <text evidence="1">The sequence shown here is derived from an EMBL/GenBank/DDBJ whole genome shotgun (WGS) entry which is preliminary data.</text>
</comment>
<name>A0A2W5ZMM6_9BACT</name>
<proteinExistence type="predicted"/>
<gene>
    <name evidence="1" type="ORF">DLM65_00570</name>
</gene>
<dbReference type="EMBL" id="QHBU01000010">
    <property type="protein sequence ID" value="PZR84126.1"/>
    <property type="molecule type" value="Genomic_DNA"/>
</dbReference>
<sequence>MTAAEETLAALRARGSLLLRDGDSLRLRGPGHLNDPAVRAALLAHKREILALLDPSAVVDPRPDLSDDAALWARLLTLAWARDGSDRCGVYGSLLGMRCLGVRLTSGVHTLRLQARREPPGEPPSWATPDQYREERARWLDPHREAVVSLLSAAVSAPNSLVTAR</sequence>
<dbReference type="Gene3D" id="1.10.10.1830">
    <property type="entry name" value="Non-ribosomal peptide synthase, adenylation domain"/>
    <property type="match status" value="1"/>
</dbReference>
<accession>A0A2W5ZMM6</accession>
<protein>
    <submittedName>
        <fullName evidence="1">Uncharacterized protein</fullName>
    </submittedName>
</protein>
<reference evidence="1 2" key="1">
    <citation type="journal article" date="2017" name="Nature">
        <title>Atmospheric trace gases support primary production in Antarctic desert surface soil.</title>
        <authorList>
            <person name="Ji M."/>
            <person name="Greening C."/>
            <person name="Vanwonterghem I."/>
            <person name="Carere C.R."/>
            <person name="Bay S.K."/>
            <person name="Steen J.A."/>
            <person name="Montgomery K."/>
            <person name="Lines T."/>
            <person name="Beardall J."/>
            <person name="van Dorst J."/>
            <person name="Snape I."/>
            <person name="Stott M.B."/>
            <person name="Hugenholtz P."/>
            <person name="Ferrari B.C."/>
        </authorList>
    </citation>
    <scope>NUCLEOTIDE SEQUENCE [LARGE SCALE GENOMIC DNA]</scope>
    <source>
        <strain evidence="1">RRmetagenome_bin12</strain>
    </source>
</reference>
<dbReference type="AlphaFoldDB" id="A0A2W5ZMM6"/>
<evidence type="ECO:0000313" key="2">
    <source>
        <dbReference type="Proteomes" id="UP000248724"/>
    </source>
</evidence>
<evidence type="ECO:0000313" key="1">
    <source>
        <dbReference type="EMBL" id="PZR84126.1"/>
    </source>
</evidence>